<evidence type="ECO:0000259" key="12">
    <source>
        <dbReference type="Pfam" id="PF21082"/>
    </source>
</evidence>
<protein>
    <submittedName>
        <fullName evidence="13">Putative MscS family protein.1</fullName>
    </submittedName>
</protein>
<dbReference type="STRING" id="928856.SAMN04488049_10574"/>
<feature type="domain" description="Mechanosensitive ion channel MscS" evidence="10">
    <location>
        <begin position="641"/>
        <end position="708"/>
    </location>
</feature>
<feature type="transmembrane region" description="Helical" evidence="9">
    <location>
        <begin position="506"/>
        <end position="533"/>
    </location>
</feature>
<feature type="transmembrane region" description="Helical" evidence="9">
    <location>
        <begin position="553"/>
        <end position="575"/>
    </location>
</feature>
<feature type="transmembrane region" description="Helical" evidence="9">
    <location>
        <begin position="359"/>
        <end position="377"/>
    </location>
</feature>
<dbReference type="Gene3D" id="3.30.70.100">
    <property type="match status" value="1"/>
</dbReference>
<dbReference type="Pfam" id="PF21082">
    <property type="entry name" value="MS_channel_3rd"/>
    <property type="match status" value="1"/>
</dbReference>
<comment type="subcellular location">
    <subcellularLocation>
        <location evidence="1">Cell membrane</location>
        <topology evidence="1">Multi-pass membrane protein</topology>
    </subcellularLocation>
</comment>
<dbReference type="SUPFAM" id="SSF50182">
    <property type="entry name" value="Sm-like ribonucleoproteins"/>
    <property type="match status" value="1"/>
</dbReference>
<dbReference type="Gene3D" id="1.10.287.1260">
    <property type="match status" value="1"/>
</dbReference>
<dbReference type="InterPro" id="IPR022249">
    <property type="entry name" value="DUF3772"/>
</dbReference>
<dbReference type="AlphaFoldDB" id="A0A0P1GXX4"/>
<feature type="transmembrane region" description="Helical" evidence="9">
    <location>
        <begin position="445"/>
        <end position="462"/>
    </location>
</feature>
<evidence type="ECO:0000256" key="1">
    <source>
        <dbReference type="ARBA" id="ARBA00004651"/>
    </source>
</evidence>
<feature type="domain" description="Mechanosensitive ion channel MscS C-terminal" evidence="12">
    <location>
        <begin position="716"/>
        <end position="798"/>
    </location>
</feature>
<dbReference type="Pfam" id="PF12607">
    <property type="entry name" value="DUF3772"/>
    <property type="match status" value="1"/>
</dbReference>
<evidence type="ECO:0000256" key="7">
    <source>
        <dbReference type="SAM" id="Coils"/>
    </source>
</evidence>
<keyword evidence="14" id="KW-1185">Reference proteome</keyword>
<feature type="transmembrane region" description="Helical" evidence="9">
    <location>
        <begin position="284"/>
        <end position="305"/>
    </location>
</feature>
<evidence type="ECO:0000256" key="9">
    <source>
        <dbReference type="SAM" id="Phobius"/>
    </source>
</evidence>
<keyword evidence="6 9" id="KW-0472">Membrane</keyword>
<evidence type="ECO:0000256" key="6">
    <source>
        <dbReference type="ARBA" id="ARBA00023136"/>
    </source>
</evidence>
<dbReference type="Proteomes" id="UP000052022">
    <property type="component" value="Unassembled WGS sequence"/>
</dbReference>
<feature type="compositionally biased region" description="Low complexity" evidence="8">
    <location>
        <begin position="45"/>
        <end position="61"/>
    </location>
</feature>
<evidence type="ECO:0000259" key="10">
    <source>
        <dbReference type="Pfam" id="PF00924"/>
    </source>
</evidence>
<keyword evidence="7" id="KW-0175">Coiled coil</keyword>
<comment type="similarity">
    <text evidence="2">Belongs to the MscS (TC 1.A.23) family.</text>
</comment>
<dbReference type="PANTHER" id="PTHR30347">
    <property type="entry name" value="POTASSIUM CHANNEL RELATED"/>
    <property type="match status" value="1"/>
</dbReference>
<reference evidence="13 14" key="1">
    <citation type="submission" date="2015-09" db="EMBL/GenBank/DDBJ databases">
        <authorList>
            <consortium name="Swine Surveillance"/>
        </authorList>
    </citation>
    <scope>NUCLEOTIDE SEQUENCE [LARGE SCALE GENOMIC DNA]</scope>
    <source>
        <strain evidence="13 14">CECT 7557</strain>
    </source>
</reference>
<evidence type="ECO:0000256" key="2">
    <source>
        <dbReference type="ARBA" id="ARBA00008017"/>
    </source>
</evidence>
<feature type="domain" description="DUF3772" evidence="11">
    <location>
        <begin position="172"/>
        <end position="227"/>
    </location>
</feature>
<evidence type="ECO:0000256" key="4">
    <source>
        <dbReference type="ARBA" id="ARBA00022692"/>
    </source>
</evidence>
<evidence type="ECO:0000256" key="5">
    <source>
        <dbReference type="ARBA" id="ARBA00022989"/>
    </source>
</evidence>
<evidence type="ECO:0000256" key="8">
    <source>
        <dbReference type="SAM" id="MobiDB-lite"/>
    </source>
</evidence>
<feature type="transmembrane region" description="Helical" evidence="9">
    <location>
        <begin position="468"/>
        <end position="485"/>
    </location>
</feature>
<feature type="transmembrane region" description="Helical" evidence="9">
    <location>
        <begin position="625"/>
        <end position="654"/>
    </location>
</feature>
<dbReference type="InterPro" id="IPR011014">
    <property type="entry name" value="MscS_channel_TM-2"/>
</dbReference>
<keyword evidence="3" id="KW-1003">Cell membrane</keyword>
<accession>A0A0P1GXX4</accession>
<dbReference type="SUPFAM" id="SSF82689">
    <property type="entry name" value="Mechanosensitive channel protein MscS (YggB), C-terminal domain"/>
    <property type="match status" value="1"/>
</dbReference>
<sequence>MKSPKTDGVSVLGHTLRAGLFGLALCVSGPFAVAQETAPASEPLQAEQAASDAEAAPGSAPVDVDRLMSQLAEDPRLAFFKDWQATARRAETLIDAARASNAAFEALRQELVQYRQRFQLARSENDARIASLNAQIEALGASRDGDEPLTITVLRGELQTQLDQLKVPRIVAELAHSRVQGLIAEIDRLVRDRATRTLLERGPSPLNPEYWPEALTDLSDAFLAVGKESTGRLQSLAVQRTLWSRAPVLVLLTGIALVLLLRGRAWAHWAGAQLRKLGGEGAGVWRFVVSLLQVLLPYVGTVLLVRAVNLSDIAGLRGSLLLDDVPMWVFLLYAAHWLGERLGVFQIRNELVPDGTERGGRVALATLATLLVLHMLLDRIAGIESLAEESFVVLAWPLILISGLVLWQFLRRARLRKADAAAAPDAEEGLVPAAGNRALTLMRRLVMGLALLAPVLGALGYVNAAMGVIYPTVLTVGVVLFLMVVQRFVTEIYGWLTRTGQAAQDTLFAGLVGIILVLMSLPVLALIWGARVADLTELWSRFLEGFTLGDTRISPAVFLTFAVIFAAGYVVTRLVQGSLRSTLLPKTKIDPGGQNAIVAGTGYIGIFLAALVAISMAGLDLSSLAIVAGALSVGIGFGLQTIVSNFVSGIILLIERPISKGDWIEVGGQMGYVRDISVRSTRIETFDRTDVIVPNSDLISGAVTNYTRGNTVGRVIVPVGVAYGTDPRRVEAILGEIAKAHPMVLMRPAPSVVFQGFGADSLDFEIRAILRDVNWVLSVKSDMNFAIAKRFEEEGIEIPFAQRDIWIRNAEALHAPSASSNTAGGAENEG</sequence>
<evidence type="ECO:0000313" key="14">
    <source>
        <dbReference type="Proteomes" id="UP000052022"/>
    </source>
</evidence>
<feature type="transmembrane region" description="Helical" evidence="9">
    <location>
        <begin position="242"/>
        <end position="263"/>
    </location>
</feature>
<dbReference type="InterPro" id="IPR006685">
    <property type="entry name" value="MscS_channel_2nd"/>
</dbReference>
<feature type="region of interest" description="Disordered" evidence="8">
    <location>
        <begin position="42"/>
        <end position="61"/>
    </location>
</feature>
<dbReference type="InterPro" id="IPR011066">
    <property type="entry name" value="MscS_channel_C_sf"/>
</dbReference>
<feature type="transmembrane region" description="Helical" evidence="9">
    <location>
        <begin position="325"/>
        <end position="347"/>
    </location>
</feature>
<dbReference type="InterPro" id="IPR049278">
    <property type="entry name" value="MS_channel_C"/>
</dbReference>
<keyword evidence="5 9" id="KW-1133">Transmembrane helix</keyword>
<dbReference type="InterPro" id="IPR052702">
    <property type="entry name" value="MscS-like_channel"/>
</dbReference>
<dbReference type="GO" id="GO:0008381">
    <property type="term" value="F:mechanosensitive monoatomic ion channel activity"/>
    <property type="evidence" value="ECO:0007669"/>
    <property type="project" value="UniProtKB-ARBA"/>
</dbReference>
<evidence type="ECO:0000256" key="3">
    <source>
        <dbReference type="ARBA" id="ARBA00022475"/>
    </source>
</evidence>
<dbReference type="Gene3D" id="2.30.30.60">
    <property type="match status" value="1"/>
</dbReference>
<feature type="transmembrane region" description="Helical" evidence="9">
    <location>
        <begin position="389"/>
        <end position="410"/>
    </location>
</feature>
<dbReference type="EMBL" id="CYSD01000043">
    <property type="protein sequence ID" value="CUH82061.1"/>
    <property type="molecule type" value="Genomic_DNA"/>
</dbReference>
<dbReference type="GO" id="GO:0005886">
    <property type="term" value="C:plasma membrane"/>
    <property type="evidence" value="ECO:0007669"/>
    <property type="project" value="UniProtKB-SubCell"/>
</dbReference>
<evidence type="ECO:0000313" key="13">
    <source>
        <dbReference type="EMBL" id="CUH82061.1"/>
    </source>
</evidence>
<name>A0A0P1GXX4_9RHOB</name>
<dbReference type="SUPFAM" id="SSF82861">
    <property type="entry name" value="Mechanosensitive channel protein MscS (YggB), transmembrane region"/>
    <property type="match status" value="1"/>
</dbReference>
<dbReference type="PANTHER" id="PTHR30347:SF1">
    <property type="entry name" value="MECHANOSENSITIVE CHANNEL MSCK"/>
    <property type="match status" value="1"/>
</dbReference>
<organism evidence="13 14">
    <name type="scientific">Tritonibacter multivorans</name>
    <dbReference type="NCBI Taxonomy" id="928856"/>
    <lineage>
        <taxon>Bacteria</taxon>
        <taxon>Pseudomonadati</taxon>
        <taxon>Pseudomonadota</taxon>
        <taxon>Alphaproteobacteria</taxon>
        <taxon>Rhodobacterales</taxon>
        <taxon>Paracoccaceae</taxon>
        <taxon>Tritonibacter</taxon>
    </lineage>
</organism>
<feature type="coiled-coil region" evidence="7">
    <location>
        <begin position="97"/>
        <end position="124"/>
    </location>
</feature>
<dbReference type="InterPro" id="IPR023408">
    <property type="entry name" value="MscS_beta-dom_sf"/>
</dbReference>
<dbReference type="InterPro" id="IPR010920">
    <property type="entry name" value="LSM_dom_sf"/>
</dbReference>
<keyword evidence="4 9" id="KW-0812">Transmembrane</keyword>
<proteinExistence type="inferred from homology"/>
<feature type="transmembrane region" description="Helical" evidence="9">
    <location>
        <begin position="596"/>
        <end position="619"/>
    </location>
</feature>
<gene>
    <name evidence="13" type="ORF">TRM7557_03730</name>
</gene>
<evidence type="ECO:0000259" key="11">
    <source>
        <dbReference type="Pfam" id="PF12607"/>
    </source>
</evidence>
<dbReference type="Pfam" id="PF00924">
    <property type="entry name" value="MS_channel_2nd"/>
    <property type="match status" value="1"/>
</dbReference>